<reference evidence="12 13" key="1">
    <citation type="submission" date="2023-07" db="EMBL/GenBank/DDBJ databases">
        <title>Sequencing the genomes of 1000 actinobacteria strains.</title>
        <authorList>
            <person name="Klenk H.-P."/>
        </authorList>
    </citation>
    <scope>NUCLEOTIDE SEQUENCE [LARGE SCALE GENOMIC DNA]</scope>
    <source>
        <strain evidence="12 13">DSM 19426</strain>
    </source>
</reference>
<keyword evidence="3" id="KW-0328">Glycosyltransferase</keyword>
<keyword evidence="2" id="KW-0645">Protease</keyword>
<dbReference type="RefSeq" id="WP_310301291.1">
    <property type="nucleotide sequence ID" value="NZ_BAAAPS010000008.1"/>
</dbReference>
<evidence type="ECO:0000256" key="9">
    <source>
        <dbReference type="SAM" id="MobiDB-lite"/>
    </source>
</evidence>
<evidence type="ECO:0000259" key="11">
    <source>
        <dbReference type="PROSITE" id="PS51178"/>
    </source>
</evidence>
<evidence type="ECO:0000256" key="2">
    <source>
        <dbReference type="ARBA" id="ARBA00022670"/>
    </source>
</evidence>
<keyword evidence="6" id="KW-0511">Multifunctional enzyme</keyword>
<dbReference type="InterPro" id="IPR001264">
    <property type="entry name" value="Glyco_trans_51"/>
</dbReference>
<evidence type="ECO:0000313" key="12">
    <source>
        <dbReference type="EMBL" id="MDR7362166.1"/>
    </source>
</evidence>
<protein>
    <submittedName>
        <fullName evidence="12">Membrane peptidoglycan carboxypeptidase</fullName>
    </submittedName>
</protein>
<keyword evidence="1 12" id="KW-0121">Carboxypeptidase</keyword>
<evidence type="ECO:0000256" key="7">
    <source>
        <dbReference type="ARBA" id="ARBA00034000"/>
    </source>
</evidence>
<dbReference type="InterPro" id="IPR001460">
    <property type="entry name" value="PCN-bd_Tpept"/>
</dbReference>
<feature type="transmembrane region" description="Helical" evidence="10">
    <location>
        <begin position="21"/>
        <end position="46"/>
    </location>
</feature>
<dbReference type="EMBL" id="JAVDYG010000001">
    <property type="protein sequence ID" value="MDR7362166.1"/>
    <property type="molecule type" value="Genomic_DNA"/>
</dbReference>
<comment type="caution">
    <text evidence="12">The sequence shown here is derived from an EMBL/GenBank/DDBJ whole genome shotgun (WGS) entry which is preliminary data.</text>
</comment>
<evidence type="ECO:0000256" key="3">
    <source>
        <dbReference type="ARBA" id="ARBA00022676"/>
    </source>
</evidence>
<evidence type="ECO:0000256" key="6">
    <source>
        <dbReference type="ARBA" id="ARBA00023268"/>
    </source>
</evidence>
<keyword evidence="13" id="KW-1185">Reference proteome</keyword>
<keyword evidence="10" id="KW-0812">Transmembrane</keyword>
<dbReference type="GO" id="GO:0004180">
    <property type="term" value="F:carboxypeptidase activity"/>
    <property type="evidence" value="ECO:0007669"/>
    <property type="project" value="UniProtKB-KW"/>
</dbReference>
<dbReference type="InterPro" id="IPR023346">
    <property type="entry name" value="Lysozyme-like_dom_sf"/>
</dbReference>
<proteinExistence type="predicted"/>
<accession>A0ABU2BV75</accession>
<keyword evidence="4" id="KW-0808">Transferase</keyword>
<feature type="compositionally biased region" description="Low complexity" evidence="9">
    <location>
        <begin position="771"/>
        <end position="782"/>
    </location>
</feature>
<gene>
    <name evidence="12" type="ORF">J2S63_001719</name>
</gene>
<evidence type="ECO:0000256" key="10">
    <source>
        <dbReference type="SAM" id="Phobius"/>
    </source>
</evidence>
<dbReference type="SMART" id="SM00740">
    <property type="entry name" value="PASTA"/>
    <property type="match status" value="1"/>
</dbReference>
<evidence type="ECO:0000256" key="8">
    <source>
        <dbReference type="ARBA" id="ARBA00049902"/>
    </source>
</evidence>
<dbReference type="Pfam" id="PF03793">
    <property type="entry name" value="PASTA"/>
    <property type="match status" value="1"/>
</dbReference>
<dbReference type="InterPro" id="IPR005543">
    <property type="entry name" value="PASTA_dom"/>
</dbReference>
<name>A0ABU2BV75_9ACTN</name>
<dbReference type="PANTHER" id="PTHR32282">
    <property type="entry name" value="BINDING PROTEIN TRANSPEPTIDASE, PUTATIVE-RELATED"/>
    <property type="match status" value="1"/>
</dbReference>
<dbReference type="PROSITE" id="PS51178">
    <property type="entry name" value="PASTA"/>
    <property type="match status" value="1"/>
</dbReference>
<dbReference type="SUPFAM" id="SSF53955">
    <property type="entry name" value="Lysozyme-like"/>
    <property type="match status" value="1"/>
</dbReference>
<dbReference type="CDD" id="cd06577">
    <property type="entry name" value="PASTA_pknB"/>
    <property type="match status" value="1"/>
</dbReference>
<sequence length="798" mass="84742">MARRNPHRDLTAGGVVSHLGVMLAVSALVGLLVAGIAIPFAALAGVGARTTADSLKNLPADLETAPLAQRTKILDVHGKRLATWYDQNRVNVRLDDVALIMRKAIVSIEDYRFYEHGALDIKGTLRAFITNQASSGVVQGGSSITQQMVKQTLINQAGNNKKKIAAAQADTYERKWNELRYAIAFERKHSKDWILERYLNVAYFGDGAYGIEAAARHYFSVPAKKLTLRQAALLAGLVKNPTKYDPTDNPGEARARRNVVLERMRELGVITDQRAAQMSRAGLGLRTTPSRNGCVDVTGEFFCDYLREYLLADPQLGRTVKDRRRLLFAGGLTIKTTLDPAMQKAADTAVRDHVNPTDQAIGGLAMVEPGTGEVRALAQSRPMGADRAKGQTYLNYVVPREYGDSGGFPAGSTFKAFVLAAAIKQGIPLSTRINAPQEVFLPNSSFETCDGPLRSTDTWSPQNSTGTGTYDLYSGTRDSVNTFFAQLEQRTGLCDPVTIAKDMGIQVPDNDIVPPFTLGVTNTNPLTMAGAYATFAARGQFCEPRPVDQILDADGKVLADYAPRCSQVLPTAVADAVNDVLRGVQEPGGFGYQNGLALNQPSAGKTGTINDNKAVWFLGYTPNLAAAAMIAGANSLGHPITLNGQYVGGQYIARAFGSTQAGPIWGQAMHAIEGMLPDVNFVRPDPTAITGQIVDVPDVTGSLAADAADELRNAGFVPNVGRYVDSRLPKGQVAYTSPVAGARVGTGTLVTMFISDGTPKKSGSSGGGSSATGTSSTPTTGPGNNGNGKGNGNGRGGR</sequence>
<dbReference type="Gene3D" id="1.10.3810.10">
    <property type="entry name" value="Biosynthetic peptidoglycan transglycosylase-like"/>
    <property type="match status" value="1"/>
</dbReference>
<dbReference type="PANTHER" id="PTHR32282:SF33">
    <property type="entry name" value="PEPTIDOGLYCAN GLYCOSYLTRANSFERASE"/>
    <property type="match status" value="1"/>
</dbReference>
<keyword evidence="5" id="KW-0378">Hydrolase</keyword>
<dbReference type="Pfam" id="PF00912">
    <property type="entry name" value="Transgly"/>
    <property type="match status" value="1"/>
</dbReference>
<dbReference type="InterPro" id="IPR012338">
    <property type="entry name" value="Beta-lactam/transpept-like"/>
</dbReference>
<dbReference type="Gene3D" id="3.40.710.10">
    <property type="entry name" value="DD-peptidase/beta-lactamase superfamily"/>
    <property type="match status" value="1"/>
</dbReference>
<comment type="catalytic activity">
    <reaction evidence="8">
        <text>[GlcNAc-(1-&gt;4)-Mur2Ac(oyl-L-Ala-gamma-D-Glu-L-Lys-D-Ala-D-Ala)](n)-di-trans,octa-cis-undecaprenyl diphosphate + beta-D-GlcNAc-(1-&gt;4)-Mur2Ac(oyl-L-Ala-gamma-D-Glu-L-Lys-D-Ala-D-Ala)-di-trans,octa-cis-undecaprenyl diphosphate = [GlcNAc-(1-&gt;4)-Mur2Ac(oyl-L-Ala-gamma-D-Glu-L-Lys-D-Ala-D-Ala)](n+1)-di-trans,octa-cis-undecaprenyl diphosphate + di-trans,octa-cis-undecaprenyl diphosphate + H(+)</text>
        <dbReference type="Rhea" id="RHEA:23708"/>
        <dbReference type="Rhea" id="RHEA-COMP:9602"/>
        <dbReference type="Rhea" id="RHEA-COMP:9603"/>
        <dbReference type="ChEBI" id="CHEBI:15378"/>
        <dbReference type="ChEBI" id="CHEBI:58405"/>
        <dbReference type="ChEBI" id="CHEBI:60033"/>
        <dbReference type="ChEBI" id="CHEBI:78435"/>
        <dbReference type="EC" id="2.4.99.28"/>
    </reaction>
</comment>
<feature type="region of interest" description="Disordered" evidence="9">
    <location>
        <begin position="757"/>
        <end position="798"/>
    </location>
</feature>
<evidence type="ECO:0000313" key="13">
    <source>
        <dbReference type="Proteomes" id="UP001183648"/>
    </source>
</evidence>
<dbReference type="InterPro" id="IPR050396">
    <property type="entry name" value="Glycosyltr_51/Transpeptidase"/>
</dbReference>
<comment type="catalytic activity">
    <reaction evidence="7">
        <text>Preferential cleavage: (Ac)2-L-Lys-D-Ala-|-D-Ala. Also transpeptidation of peptidyl-alanyl moieties that are N-acyl substituents of D-alanine.</text>
        <dbReference type="EC" id="3.4.16.4"/>
    </reaction>
</comment>
<evidence type="ECO:0000256" key="4">
    <source>
        <dbReference type="ARBA" id="ARBA00022679"/>
    </source>
</evidence>
<feature type="domain" description="PASTA" evidence="11">
    <location>
        <begin position="690"/>
        <end position="756"/>
    </location>
</feature>
<dbReference type="SUPFAM" id="SSF56601">
    <property type="entry name" value="beta-lactamase/transpeptidase-like"/>
    <property type="match status" value="1"/>
</dbReference>
<organism evidence="12 13">
    <name type="scientific">Nocardioides marmoribigeumensis</name>
    <dbReference type="NCBI Taxonomy" id="433649"/>
    <lineage>
        <taxon>Bacteria</taxon>
        <taxon>Bacillati</taxon>
        <taxon>Actinomycetota</taxon>
        <taxon>Actinomycetes</taxon>
        <taxon>Propionibacteriales</taxon>
        <taxon>Nocardioidaceae</taxon>
        <taxon>Nocardioides</taxon>
    </lineage>
</organism>
<evidence type="ECO:0000256" key="5">
    <source>
        <dbReference type="ARBA" id="ARBA00022801"/>
    </source>
</evidence>
<dbReference type="InterPro" id="IPR036950">
    <property type="entry name" value="PBP_transglycosylase"/>
</dbReference>
<keyword evidence="10" id="KW-1133">Transmembrane helix</keyword>
<feature type="compositionally biased region" description="Gly residues" evidence="9">
    <location>
        <begin position="783"/>
        <end position="798"/>
    </location>
</feature>
<dbReference type="Proteomes" id="UP001183648">
    <property type="component" value="Unassembled WGS sequence"/>
</dbReference>
<dbReference type="Pfam" id="PF00905">
    <property type="entry name" value="Transpeptidase"/>
    <property type="match status" value="1"/>
</dbReference>
<evidence type="ECO:0000256" key="1">
    <source>
        <dbReference type="ARBA" id="ARBA00022645"/>
    </source>
</evidence>
<keyword evidence="10" id="KW-0472">Membrane</keyword>
<dbReference type="Gene3D" id="3.30.10.20">
    <property type="match status" value="1"/>
</dbReference>